<proteinExistence type="predicted"/>
<dbReference type="RefSeq" id="WP_281897769.1">
    <property type="nucleotide sequence ID" value="NZ_BSDI01000017.1"/>
</dbReference>
<dbReference type="Proteomes" id="UP001144280">
    <property type="component" value="Unassembled WGS sequence"/>
</dbReference>
<protein>
    <recommendedName>
        <fullName evidence="3">Knr4/Smi1-like domain-containing protein</fullName>
    </recommendedName>
</protein>
<organism evidence="1 2">
    <name type="scientific">Phytohabitans aurantiacus</name>
    <dbReference type="NCBI Taxonomy" id="3016789"/>
    <lineage>
        <taxon>Bacteria</taxon>
        <taxon>Bacillati</taxon>
        <taxon>Actinomycetota</taxon>
        <taxon>Actinomycetes</taxon>
        <taxon>Micromonosporales</taxon>
        <taxon>Micromonosporaceae</taxon>
    </lineage>
</organism>
<keyword evidence="2" id="KW-1185">Reference proteome</keyword>
<evidence type="ECO:0000313" key="2">
    <source>
        <dbReference type="Proteomes" id="UP001144280"/>
    </source>
</evidence>
<name>A0ABQ5QXL6_9ACTN</name>
<dbReference type="EMBL" id="BSDI01000017">
    <property type="protein sequence ID" value="GLH98656.1"/>
    <property type="molecule type" value="Genomic_DNA"/>
</dbReference>
<evidence type="ECO:0000313" key="1">
    <source>
        <dbReference type="EMBL" id="GLH98656.1"/>
    </source>
</evidence>
<dbReference type="Pfam" id="PF14568">
    <property type="entry name" value="SUKH_6"/>
    <property type="match status" value="1"/>
</dbReference>
<gene>
    <name evidence="1" type="ORF">Pa4123_39310</name>
</gene>
<comment type="caution">
    <text evidence="1">The sequence shown here is derived from an EMBL/GenBank/DDBJ whole genome shotgun (WGS) entry which is preliminary data.</text>
</comment>
<evidence type="ECO:0008006" key="3">
    <source>
        <dbReference type="Google" id="ProtNLM"/>
    </source>
</evidence>
<accession>A0ABQ5QXL6</accession>
<dbReference type="InterPro" id="IPR037883">
    <property type="entry name" value="Knr4/Smi1-like_sf"/>
</dbReference>
<dbReference type="SUPFAM" id="SSF160631">
    <property type="entry name" value="SMI1/KNR4-like"/>
    <property type="match status" value="1"/>
</dbReference>
<reference evidence="1" key="1">
    <citation type="submission" date="2022-12" db="EMBL/GenBank/DDBJ databases">
        <title>New Phytohabitans aurantiacus sp. RD004123 nov., an actinomycete isolated from soil.</title>
        <authorList>
            <person name="Triningsih D.W."/>
            <person name="Harunari E."/>
            <person name="Igarashi Y."/>
        </authorList>
    </citation>
    <scope>NUCLEOTIDE SEQUENCE</scope>
    <source>
        <strain evidence="1">RD004123</strain>
    </source>
</reference>
<sequence length="158" mass="18189">MTQQLAELCGLVPPPAEPVRADWDEVEHDLGLRLPTDYKGLVDRYGDSELGEFIRLLDPRTLAPTAREILDDEIPLRAQWPHQYPYPFHPEPGGLLGWATSRNGDWLCWLTDGDPHAWPVILWQRRPMWYHRHEVRATGFLHGWLTGRITTLVLPAQG</sequence>